<dbReference type="HAMAP" id="MF_00154">
    <property type="entry name" value="CyoE_CtaB"/>
    <property type="match status" value="1"/>
</dbReference>
<feature type="transmembrane region" description="Helical" evidence="14">
    <location>
        <begin position="287"/>
        <end position="308"/>
    </location>
</feature>
<evidence type="ECO:0000256" key="12">
    <source>
        <dbReference type="ARBA" id="ARBA00042475"/>
    </source>
</evidence>
<feature type="transmembrane region" description="Helical" evidence="14">
    <location>
        <begin position="129"/>
        <end position="150"/>
    </location>
</feature>
<evidence type="ECO:0000256" key="11">
    <source>
        <dbReference type="ARBA" id="ARBA00040810"/>
    </source>
</evidence>
<dbReference type="EC" id="2.5.1.141" evidence="3 14"/>
<evidence type="ECO:0000256" key="5">
    <source>
        <dbReference type="ARBA" id="ARBA00022679"/>
    </source>
</evidence>
<keyword evidence="6 14" id="KW-0812">Transmembrane</keyword>
<comment type="similarity">
    <text evidence="14">Belongs to the UbiA prenyltransferase family. Protoheme IX farnesyltransferase subfamily.</text>
</comment>
<comment type="function">
    <text evidence="14">Converts heme B (protoheme IX) to heme O by substitution of the vinyl group on carbon 2 of heme B porphyrin ring with a hydroxyethyl farnesyl side group.</text>
</comment>
<reference evidence="16" key="1">
    <citation type="submission" date="2023-07" db="EMBL/GenBank/DDBJ databases">
        <title>30 novel species of actinomycetes from the DSMZ collection.</title>
        <authorList>
            <person name="Nouioui I."/>
        </authorList>
    </citation>
    <scope>NUCLEOTIDE SEQUENCE [LARGE SCALE GENOMIC DNA]</scope>
    <source>
        <strain evidence="16">DSM 44399</strain>
    </source>
</reference>
<evidence type="ECO:0000256" key="10">
    <source>
        <dbReference type="ARBA" id="ARBA00030253"/>
    </source>
</evidence>
<dbReference type="InterPro" id="IPR000537">
    <property type="entry name" value="UbiA_prenyltransferase"/>
</dbReference>
<comment type="pathway">
    <text evidence="2 14">Porphyrin-containing compound metabolism; heme O biosynthesis; heme O from protoheme: step 1/1.</text>
</comment>
<dbReference type="PANTHER" id="PTHR43448:SF7">
    <property type="entry name" value="4-HYDROXYBENZOATE SOLANESYLTRANSFERASE"/>
    <property type="match status" value="1"/>
</dbReference>
<evidence type="ECO:0000256" key="9">
    <source>
        <dbReference type="ARBA" id="ARBA00023136"/>
    </source>
</evidence>
<evidence type="ECO:0000256" key="13">
    <source>
        <dbReference type="ARBA" id="ARBA00047690"/>
    </source>
</evidence>
<dbReference type="PANTHER" id="PTHR43448">
    <property type="entry name" value="PROTOHEME IX FARNESYLTRANSFERASE, MITOCHONDRIAL"/>
    <property type="match status" value="1"/>
</dbReference>
<keyword evidence="5 14" id="KW-0808">Transferase</keyword>
<feature type="transmembrane region" description="Helical" evidence="14">
    <location>
        <begin position="157"/>
        <end position="176"/>
    </location>
</feature>
<dbReference type="InterPro" id="IPR044878">
    <property type="entry name" value="UbiA_sf"/>
</dbReference>
<organism evidence="15 16">
    <name type="scientific">Jatrophihabitans lederbergiae</name>
    <dbReference type="NCBI Taxonomy" id="3075547"/>
    <lineage>
        <taxon>Bacteria</taxon>
        <taxon>Bacillati</taxon>
        <taxon>Actinomycetota</taxon>
        <taxon>Actinomycetes</taxon>
        <taxon>Jatrophihabitantales</taxon>
        <taxon>Jatrophihabitantaceae</taxon>
        <taxon>Jatrophihabitans</taxon>
    </lineage>
</organism>
<gene>
    <name evidence="14" type="primary">ctaB</name>
    <name evidence="15" type="ORF">RM423_04820</name>
</gene>
<comment type="catalytic activity">
    <reaction evidence="13 14">
        <text>heme b + (2E,6E)-farnesyl diphosphate + H2O = Fe(II)-heme o + diphosphate</text>
        <dbReference type="Rhea" id="RHEA:28070"/>
        <dbReference type="ChEBI" id="CHEBI:15377"/>
        <dbReference type="ChEBI" id="CHEBI:33019"/>
        <dbReference type="ChEBI" id="CHEBI:60344"/>
        <dbReference type="ChEBI" id="CHEBI:60530"/>
        <dbReference type="ChEBI" id="CHEBI:175763"/>
        <dbReference type="EC" id="2.5.1.141"/>
    </reaction>
</comment>
<evidence type="ECO:0000313" key="16">
    <source>
        <dbReference type="Proteomes" id="UP001183176"/>
    </source>
</evidence>
<keyword evidence="7 14" id="KW-1133">Transmembrane helix</keyword>
<accession>A0ABU2J6U4</accession>
<dbReference type="InterPro" id="IPR006369">
    <property type="entry name" value="Protohaem_IX_farnesylTrfase"/>
</dbReference>
<evidence type="ECO:0000313" key="15">
    <source>
        <dbReference type="EMBL" id="MDT0260712.1"/>
    </source>
</evidence>
<evidence type="ECO:0000256" key="4">
    <source>
        <dbReference type="ARBA" id="ARBA00022475"/>
    </source>
</evidence>
<dbReference type="CDD" id="cd13957">
    <property type="entry name" value="PT_UbiA_Cox10"/>
    <property type="match status" value="1"/>
</dbReference>
<feature type="transmembrane region" description="Helical" evidence="14">
    <location>
        <begin position="61"/>
        <end position="82"/>
    </location>
</feature>
<dbReference type="EMBL" id="JAVREH010000004">
    <property type="protein sequence ID" value="MDT0260712.1"/>
    <property type="molecule type" value="Genomic_DNA"/>
</dbReference>
<comment type="subcellular location">
    <subcellularLocation>
        <location evidence="1 14">Cell membrane</location>
        <topology evidence="1 14">Multi-pass membrane protein</topology>
    </subcellularLocation>
</comment>
<feature type="transmembrane region" description="Helical" evidence="14">
    <location>
        <begin position="182"/>
        <end position="203"/>
    </location>
</feature>
<feature type="transmembrane region" description="Helical" evidence="14">
    <location>
        <begin position="36"/>
        <end position="55"/>
    </location>
</feature>
<evidence type="ECO:0000256" key="3">
    <source>
        <dbReference type="ARBA" id="ARBA00012292"/>
    </source>
</evidence>
<dbReference type="Proteomes" id="UP001183176">
    <property type="component" value="Unassembled WGS sequence"/>
</dbReference>
<proteinExistence type="inferred from homology"/>
<name>A0ABU2J6U4_9ACTN</name>
<keyword evidence="8 14" id="KW-0350">Heme biosynthesis</keyword>
<keyword evidence="9 14" id="KW-0472">Membrane</keyword>
<comment type="miscellaneous">
    <text evidence="14">Carbon 2 of the heme B porphyrin ring is defined according to the Fischer nomenclature.</text>
</comment>
<dbReference type="NCBIfam" id="NF003349">
    <property type="entry name" value="PRK04375.1-2"/>
    <property type="match status" value="1"/>
</dbReference>
<evidence type="ECO:0000256" key="2">
    <source>
        <dbReference type="ARBA" id="ARBA00004919"/>
    </source>
</evidence>
<dbReference type="GO" id="GO:0008495">
    <property type="term" value="F:protoheme IX farnesyltransferase activity"/>
    <property type="evidence" value="ECO:0007669"/>
    <property type="project" value="UniProtKB-EC"/>
</dbReference>
<evidence type="ECO:0000256" key="8">
    <source>
        <dbReference type="ARBA" id="ARBA00023133"/>
    </source>
</evidence>
<protein>
    <recommendedName>
        <fullName evidence="11 14">Protoheme IX farnesyltransferase</fullName>
        <ecNumber evidence="3 14">2.5.1.141</ecNumber>
    </recommendedName>
    <alternativeName>
        <fullName evidence="12 14">Heme B farnesyltransferase</fullName>
    </alternativeName>
    <alternativeName>
        <fullName evidence="10 14">Heme O synthase</fullName>
    </alternativeName>
</protein>
<evidence type="ECO:0000256" key="6">
    <source>
        <dbReference type="ARBA" id="ARBA00022692"/>
    </source>
</evidence>
<comment type="caution">
    <text evidence="15">The sequence shown here is derived from an EMBL/GenBank/DDBJ whole genome shotgun (WGS) entry which is preliminary data.</text>
</comment>
<dbReference type="NCBIfam" id="TIGR01473">
    <property type="entry name" value="cyoE_ctaB"/>
    <property type="match status" value="1"/>
</dbReference>
<sequence>MTQTPVAATQVGDPAVAPRTPMTVVRGYVALTKPRIIELLLVTTLPAMVLAAHGLPDWWTVLVTMVGGTLAAGSANALNCFVDRDIDALMRRTGHRPLATHDVSPTGALIFGVLLGVFAVGLMGFTANWLAAGLTALAIGFYVIVYTVLLKRRTPQNIVWGGAAGCMPVLIGWAAVTDSLSWAAVVLFGLVFFWTPPHFWALAIRYREDYARAGVPMLPVVATPAQVSRQILGYSWLTVLTSLVLWPLATGWVYGVLALLAGAGLLIEAYRLNAATKRGEAGKPMRLFHFSNSYLAFVFVAVAVDTFLR</sequence>
<feature type="transmembrane region" description="Helical" evidence="14">
    <location>
        <begin position="103"/>
        <end position="123"/>
    </location>
</feature>
<feature type="transmembrane region" description="Helical" evidence="14">
    <location>
        <begin position="243"/>
        <end position="267"/>
    </location>
</feature>
<dbReference type="RefSeq" id="WP_311421866.1">
    <property type="nucleotide sequence ID" value="NZ_JAVREH010000004.1"/>
</dbReference>
<evidence type="ECO:0000256" key="14">
    <source>
        <dbReference type="HAMAP-Rule" id="MF_00154"/>
    </source>
</evidence>
<keyword evidence="4 14" id="KW-1003">Cell membrane</keyword>
<evidence type="ECO:0000256" key="7">
    <source>
        <dbReference type="ARBA" id="ARBA00022989"/>
    </source>
</evidence>
<evidence type="ECO:0000256" key="1">
    <source>
        <dbReference type="ARBA" id="ARBA00004651"/>
    </source>
</evidence>
<dbReference type="Gene3D" id="1.10.357.140">
    <property type="entry name" value="UbiA prenyltransferase"/>
    <property type="match status" value="1"/>
</dbReference>
<keyword evidence="16" id="KW-1185">Reference proteome</keyword>
<dbReference type="Pfam" id="PF01040">
    <property type="entry name" value="UbiA"/>
    <property type="match status" value="1"/>
</dbReference>